<feature type="active site" description="Acyl-thioester intermediate" evidence="2">
    <location>
        <position position="191"/>
    </location>
</feature>
<evidence type="ECO:0000256" key="1">
    <source>
        <dbReference type="ARBA" id="ARBA00022801"/>
    </source>
</evidence>
<protein>
    <submittedName>
        <fullName evidence="4">LPXTG-site transpeptidase (Sortase) family protein</fullName>
    </submittedName>
</protein>
<dbReference type="Pfam" id="PF04203">
    <property type="entry name" value="Sortase"/>
    <property type="match status" value="1"/>
</dbReference>
<keyword evidence="1" id="KW-0378">Hydrolase</keyword>
<dbReference type="Gene3D" id="2.40.260.10">
    <property type="entry name" value="Sortase"/>
    <property type="match status" value="1"/>
</dbReference>
<dbReference type="CDD" id="cd05829">
    <property type="entry name" value="Sortase_F"/>
    <property type="match status" value="1"/>
</dbReference>
<dbReference type="SUPFAM" id="SSF63817">
    <property type="entry name" value="Sortase"/>
    <property type="match status" value="1"/>
</dbReference>
<feature type="region of interest" description="Disordered" evidence="3">
    <location>
        <begin position="39"/>
        <end position="64"/>
    </location>
</feature>
<dbReference type="EMBL" id="JACHJG010000010">
    <property type="protein sequence ID" value="MBB4888599.1"/>
    <property type="molecule type" value="Genomic_DNA"/>
</dbReference>
<evidence type="ECO:0000313" key="5">
    <source>
        <dbReference type="Proteomes" id="UP000556436"/>
    </source>
</evidence>
<dbReference type="NCBIfam" id="NF033748">
    <property type="entry name" value="class_F_sortase"/>
    <property type="match status" value="1"/>
</dbReference>
<proteinExistence type="predicted"/>
<dbReference type="GO" id="GO:0016787">
    <property type="term" value="F:hydrolase activity"/>
    <property type="evidence" value="ECO:0007669"/>
    <property type="project" value="UniProtKB-KW"/>
</dbReference>
<dbReference type="RefSeq" id="WP_184736326.1">
    <property type="nucleotide sequence ID" value="NZ_BMRW01000003.1"/>
</dbReference>
<reference evidence="4 5" key="1">
    <citation type="submission" date="2020-08" db="EMBL/GenBank/DDBJ databases">
        <title>Genomic Encyclopedia of Type Strains, Phase III (KMG-III): the genomes of soil and plant-associated and newly described type strains.</title>
        <authorList>
            <person name="Whitman W."/>
        </authorList>
    </citation>
    <scope>NUCLEOTIDE SEQUENCE [LARGE SCALE GENOMIC DNA]</scope>
    <source>
        <strain evidence="4 5">CECT 3265</strain>
    </source>
</reference>
<accession>A0A7W7LEK6</accession>
<dbReference type="AlphaFoldDB" id="A0A7W7LEK6"/>
<evidence type="ECO:0000256" key="3">
    <source>
        <dbReference type="SAM" id="MobiDB-lite"/>
    </source>
</evidence>
<dbReference type="InterPro" id="IPR005754">
    <property type="entry name" value="Sortase"/>
</dbReference>
<evidence type="ECO:0000313" key="4">
    <source>
        <dbReference type="EMBL" id="MBB4888599.1"/>
    </source>
</evidence>
<evidence type="ECO:0000256" key="2">
    <source>
        <dbReference type="PIRSR" id="PIRSR605754-1"/>
    </source>
</evidence>
<dbReference type="Proteomes" id="UP000556436">
    <property type="component" value="Unassembled WGS sequence"/>
</dbReference>
<name>A0A7W7LEK6_STRNE</name>
<gene>
    <name evidence="4" type="ORF">FHS38_004670</name>
</gene>
<feature type="active site" description="Proton donor/acceptor" evidence="2">
    <location>
        <position position="123"/>
    </location>
</feature>
<dbReference type="InterPro" id="IPR023365">
    <property type="entry name" value="Sortase_dom-sf"/>
</dbReference>
<comment type="caution">
    <text evidence="4">The sequence shown here is derived from an EMBL/GenBank/DDBJ whole genome shotgun (WGS) entry which is preliminary data.</text>
</comment>
<organism evidence="4 5">
    <name type="scientific">Streptomyces netropsis</name>
    <name type="common">Streptoverticillium netropsis</name>
    <dbReference type="NCBI Taxonomy" id="55404"/>
    <lineage>
        <taxon>Bacteria</taxon>
        <taxon>Bacillati</taxon>
        <taxon>Actinomycetota</taxon>
        <taxon>Actinomycetes</taxon>
        <taxon>Kitasatosporales</taxon>
        <taxon>Streptomycetaceae</taxon>
        <taxon>Streptomyces</taxon>
    </lineage>
</organism>
<dbReference type="InterPro" id="IPR042001">
    <property type="entry name" value="Sortase_F"/>
</dbReference>
<keyword evidence="5" id="KW-1185">Reference proteome</keyword>
<sequence length="217" mass="22821">MSEQRRGGLGRLLTGVAWVALLLGLCLCGSDTIEEPAAEAPKKGVAAGRPPAHGLPPAHEPLPGAGPKELVIKDRGLKAPIEGHGLDPAGGVEPPPYERPNAVAWYMDGPQPGSAGAAVLVGHVDTPQTRAVFYDLSTLKRGDTVKVSRTDGSTAEFTVEDVAVVENDRSDAAKVYEPREKGRAELRLITCGGTYDRTKRTYTANVVVSAYLTGKAT</sequence>